<gene>
    <name evidence="1" type="ORF">CCAP1982_LOCUS9452</name>
</gene>
<dbReference type="Proteomes" id="UP000606786">
    <property type="component" value="Unassembled WGS sequence"/>
</dbReference>
<proteinExistence type="predicted"/>
<reference evidence="1" key="1">
    <citation type="submission" date="2020-11" db="EMBL/GenBank/DDBJ databases">
        <authorList>
            <person name="Whitehead M."/>
        </authorList>
    </citation>
    <scope>NUCLEOTIDE SEQUENCE</scope>
    <source>
        <strain evidence="1">EGII</strain>
    </source>
</reference>
<keyword evidence="2" id="KW-1185">Reference proteome</keyword>
<dbReference type="AlphaFoldDB" id="A0A811UPF1"/>
<feature type="non-terminal residue" evidence="1">
    <location>
        <position position="1"/>
    </location>
</feature>
<name>A0A811UPF1_CERCA</name>
<evidence type="ECO:0000313" key="2">
    <source>
        <dbReference type="Proteomes" id="UP000606786"/>
    </source>
</evidence>
<dbReference type="EMBL" id="CAJHJT010000023">
    <property type="protein sequence ID" value="CAD7000979.1"/>
    <property type="molecule type" value="Genomic_DNA"/>
</dbReference>
<comment type="caution">
    <text evidence="1">The sequence shown here is derived from an EMBL/GenBank/DDBJ whole genome shotgun (WGS) entry which is preliminary data.</text>
</comment>
<accession>A0A811UPF1</accession>
<organism evidence="1 2">
    <name type="scientific">Ceratitis capitata</name>
    <name type="common">Mediterranean fruit fly</name>
    <name type="synonym">Tephritis capitata</name>
    <dbReference type="NCBI Taxonomy" id="7213"/>
    <lineage>
        <taxon>Eukaryota</taxon>
        <taxon>Metazoa</taxon>
        <taxon>Ecdysozoa</taxon>
        <taxon>Arthropoda</taxon>
        <taxon>Hexapoda</taxon>
        <taxon>Insecta</taxon>
        <taxon>Pterygota</taxon>
        <taxon>Neoptera</taxon>
        <taxon>Endopterygota</taxon>
        <taxon>Diptera</taxon>
        <taxon>Brachycera</taxon>
        <taxon>Muscomorpha</taxon>
        <taxon>Tephritoidea</taxon>
        <taxon>Tephritidae</taxon>
        <taxon>Ceratitis</taxon>
        <taxon>Ceratitis</taxon>
    </lineage>
</organism>
<protein>
    <submittedName>
        <fullName evidence="1">(Mediterranean fruit fly) hypothetical protein</fullName>
    </submittedName>
</protein>
<evidence type="ECO:0000313" key="1">
    <source>
        <dbReference type="EMBL" id="CAD7000979.1"/>
    </source>
</evidence>
<sequence>KFSELAIHELLNFYKNTKVLVCDKERPLNSETIKAILKKPLRCHDLQHTTGSQYD</sequence>